<comment type="caution">
    <text evidence="2">The sequence shown here is derived from an EMBL/GenBank/DDBJ whole genome shotgun (WGS) entry which is preliminary data.</text>
</comment>
<reference evidence="2 3" key="1">
    <citation type="submission" date="2017-10" db="EMBL/GenBank/DDBJ databases">
        <authorList>
            <person name="Banno H."/>
            <person name="Chua N.-H."/>
        </authorList>
    </citation>
    <scope>NUCLEOTIDE SEQUENCE [LARGE SCALE GENOMIC DNA]</scope>
    <source>
        <strain evidence="2 3">YW11</strain>
    </source>
</reference>
<dbReference type="AlphaFoldDB" id="A0A2C7AD61"/>
<dbReference type="CDD" id="cd06259">
    <property type="entry name" value="YdcF-like"/>
    <property type="match status" value="1"/>
</dbReference>
<dbReference type="Proteomes" id="UP000223527">
    <property type="component" value="Unassembled WGS sequence"/>
</dbReference>
<protein>
    <recommendedName>
        <fullName evidence="1">DUF218 domain-containing protein</fullName>
    </recommendedName>
</protein>
<evidence type="ECO:0000313" key="2">
    <source>
        <dbReference type="EMBL" id="PHK95036.1"/>
    </source>
</evidence>
<dbReference type="PANTHER" id="PTHR30336:SF4">
    <property type="entry name" value="ENVELOPE BIOGENESIS FACTOR ELYC"/>
    <property type="match status" value="1"/>
</dbReference>
<dbReference type="InterPro" id="IPR003848">
    <property type="entry name" value="DUF218"/>
</dbReference>
<gene>
    <name evidence="2" type="ORF">CR162_09805</name>
</gene>
<dbReference type="GO" id="GO:0000270">
    <property type="term" value="P:peptidoglycan metabolic process"/>
    <property type="evidence" value="ECO:0007669"/>
    <property type="project" value="TreeGrafter"/>
</dbReference>
<keyword evidence="3" id="KW-1185">Reference proteome</keyword>
<proteinExistence type="predicted"/>
<dbReference type="GO" id="GO:0043164">
    <property type="term" value="P:Gram-negative-bacterium-type cell wall biogenesis"/>
    <property type="evidence" value="ECO:0007669"/>
    <property type="project" value="TreeGrafter"/>
</dbReference>
<dbReference type="InterPro" id="IPR051599">
    <property type="entry name" value="Cell_Envelope_Assoc"/>
</dbReference>
<dbReference type="GO" id="GO:0005886">
    <property type="term" value="C:plasma membrane"/>
    <property type="evidence" value="ECO:0007669"/>
    <property type="project" value="TreeGrafter"/>
</dbReference>
<evidence type="ECO:0000313" key="3">
    <source>
        <dbReference type="Proteomes" id="UP000223527"/>
    </source>
</evidence>
<sequence length="179" mass="18945">MSGAGGERAEGRPAIVIFGAAVRPDGGPSLTLRRRVMAAAAFGATLPGPLYVPTGARGRHGPAEAEVMGRLLQDLGVASAAIRLEVTGTDTLSSARACATLLRGHQGPVYAASSGYHLPRCVMLLRLYGLPARAAPPPEAAHVWRERWWWRGREALALPYDAALAWWETRRATGKGGGE</sequence>
<accession>A0A2C7AD61</accession>
<name>A0A2C7AD61_9PROT</name>
<organism evidence="2 3">
    <name type="scientific">Teichococcus rhizosphaerae</name>
    <dbReference type="NCBI Taxonomy" id="1335062"/>
    <lineage>
        <taxon>Bacteria</taxon>
        <taxon>Pseudomonadati</taxon>
        <taxon>Pseudomonadota</taxon>
        <taxon>Alphaproteobacteria</taxon>
        <taxon>Acetobacterales</taxon>
        <taxon>Roseomonadaceae</taxon>
        <taxon>Roseomonas</taxon>
    </lineage>
</organism>
<feature type="domain" description="DUF218" evidence="1">
    <location>
        <begin position="14"/>
        <end position="146"/>
    </location>
</feature>
<dbReference type="Pfam" id="PF02698">
    <property type="entry name" value="DUF218"/>
    <property type="match status" value="1"/>
</dbReference>
<dbReference type="RefSeq" id="WP_099095369.1">
    <property type="nucleotide sequence ID" value="NZ_PDNU01000015.1"/>
</dbReference>
<dbReference type="PANTHER" id="PTHR30336">
    <property type="entry name" value="INNER MEMBRANE PROTEIN, PROBABLE PERMEASE"/>
    <property type="match status" value="1"/>
</dbReference>
<dbReference type="EMBL" id="PDNU01000015">
    <property type="protein sequence ID" value="PHK95036.1"/>
    <property type="molecule type" value="Genomic_DNA"/>
</dbReference>
<dbReference type="OrthoDB" id="7269512at2"/>
<evidence type="ECO:0000259" key="1">
    <source>
        <dbReference type="Pfam" id="PF02698"/>
    </source>
</evidence>